<keyword evidence="3" id="KW-0732">Signal</keyword>
<proteinExistence type="predicted"/>
<dbReference type="GO" id="GO:0006508">
    <property type="term" value="P:proteolysis"/>
    <property type="evidence" value="ECO:0007669"/>
    <property type="project" value="InterPro"/>
</dbReference>
<feature type="region of interest" description="Disordered" evidence="2">
    <location>
        <begin position="259"/>
        <end position="297"/>
    </location>
</feature>
<sequence>MCLELIFMNSPKTLPVLVAMLVVVRSQLYDSPCPRTFQYQMDQNGELHGKIGVYPFDENKVELLVQLSVGNEVQNFNGRIELGTPRNQVVDNIRNRMPIEYRVYFPRWQNIPPKVTKITVNGQDVCLGPPLTFNRFTGVVTTVTLNHRFVKVQPLSSNPFNPGNNVIGSGNPFLGNGPNGGKNWENSFPGGGGADGGKRFNNQNPFLGDNSGFNGGRDYDDEVFIMRFTTSRPTTVKATTAKVTTTSVAANDLLFSSNPFLNGRGSPRPPIVTTPPPPKQTTRPPVSKPQPPSSNNQCGIPVVANLLVVNGKSVPRGAFPWLTAMFVSTGTGVEYKCAGSLVSTRHVITAAHCVQKSRRRIPADKFLFILGKLNIETLLIGNGEKMVGADDIKVHPDYVPLESDADIAVVILSQVIEFSNYIRPICLWAGSDDIDTVVGEKGKVVGWGRDENNNSMTAEPRQTTMPIVSQEECLRSGEVFKYITSQRTFCAGRELYNHY</sequence>
<protein>
    <recommendedName>
        <fullName evidence="4">Peptidase S1 domain-containing protein</fullName>
    </recommendedName>
</protein>
<evidence type="ECO:0000256" key="1">
    <source>
        <dbReference type="ARBA" id="ARBA00023157"/>
    </source>
</evidence>
<dbReference type="PANTHER" id="PTHR24252">
    <property type="entry name" value="ACROSIN-RELATED"/>
    <property type="match status" value="1"/>
</dbReference>
<dbReference type="Gene3D" id="2.40.10.10">
    <property type="entry name" value="Trypsin-like serine proteases"/>
    <property type="match status" value="1"/>
</dbReference>
<gene>
    <name evidence="5" type="ORF">Zmor_008594</name>
</gene>
<organism evidence="5 6">
    <name type="scientific">Zophobas morio</name>
    <dbReference type="NCBI Taxonomy" id="2755281"/>
    <lineage>
        <taxon>Eukaryota</taxon>
        <taxon>Metazoa</taxon>
        <taxon>Ecdysozoa</taxon>
        <taxon>Arthropoda</taxon>
        <taxon>Hexapoda</taxon>
        <taxon>Insecta</taxon>
        <taxon>Pterygota</taxon>
        <taxon>Neoptera</taxon>
        <taxon>Endopterygota</taxon>
        <taxon>Coleoptera</taxon>
        <taxon>Polyphaga</taxon>
        <taxon>Cucujiformia</taxon>
        <taxon>Tenebrionidae</taxon>
        <taxon>Zophobas</taxon>
    </lineage>
</organism>
<keyword evidence="1" id="KW-1015">Disulfide bond</keyword>
<dbReference type="Pfam" id="PF00089">
    <property type="entry name" value="Trypsin"/>
    <property type="match status" value="1"/>
</dbReference>
<dbReference type="InterPro" id="IPR001254">
    <property type="entry name" value="Trypsin_dom"/>
</dbReference>
<feature type="signal peptide" evidence="3">
    <location>
        <begin position="1"/>
        <end position="26"/>
    </location>
</feature>
<dbReference type="InterPro" id="IPR018114">
    <property type="entry name" value="TRYPSIN_HIS"/>
</dbReference>
<dbReference type="CDD" id="cd00190">
    <property type="entry name" value="Tryp_SPc"/>
    <property type="match status" value="1"/>
</dbReference>
<dbReference type="Proteomes" id="UP001168821">
    <property type="component" value="Unassembled WGS sequence"/>
</dbReference>
<evidence type="ECO:0000256" key="3">
    <source>
        <dbReference type="SAM" id="SignalP"/>
    </source>
</evidence>
<comment type="caution">
    <text evidence="5">The sequence shown here is derived from an EMBL/GenBank/DDBJ whole genome shotgun (WGS) entry which is preliminary data.</text>
</comment>
<dbReference type="PROSITE" id="PS00134">
    <property type="entry name" value="TRYPSIN_HIS"/>
    <property type="match status" value="1"/>
</dbReference>
<keyword evidence="6" id="KW-1185">Reference proteome</keyword>
<dbReference type="SMART" id="SM00020">
    <property type="entry name" value="Tryp_SPc"/>
    <property type="match status" value="1"/>
</dbReference>
<dbReference type="InterPro" id="IPR031986">
    <property type="entry name" value="GD_N"/>
</dbReference>
<evidence type="ECO:0000313" key="5">
    <source>
        <dbReference type="EMBL" id="KAJ3664422.1"/>
    </source>
</evidence>
<feature type="domain" description="Peptidase S1" evidence="4">
    <location>
        <begin position="308"/>
        <end position="499"/>
    </location>
</feature>
<dbReference type="GO" id="GO:0004252">
    <property type="term" value="F:serine-type endopeptidase activity"/>
    <property type="evidence" value="ECO:0007669"/>
    <property type="project" value="InterPro"/>
</dbReference>
<reference evidence="5" key="1">
    <citation type="journal article" date="2023" name="G3 (Bethesda)">
        <title>Whole genome assemblies of Zophobas morio and Tenebrio molitor.</title>
        <authorList>
            <person name="Kaur S."/>
            <person name="Stinson S.A."/>
            <person name="diCenzo G.C."/>
        </authorList>
    </citation>
    <scope>NUCLEOTIDE SEQUENCE</scope>
    <source>
        <strain evidence="5">QUZm001</strain>
    </source>
</reference>
<dbReference type="Pfam" id="PF16030">
    <property type="entry name" value="GD_N"/>
    <property type="match status" value="1"/>
</dbReference>
<feature type="chain" id="PRO_5041344465" description="Peptidase S1 domain-containing protein" evidence="3">
    <location>
        <begin position="27"/>
        <end position="499"/>
    </location>
</feature>
<dbReference type="SUPFAM" id="SSF50494">
    <property type="entry name" value="Trypsin-like serine proteases"/>
    <property type="match status" value="1"/>
</dbReference>
<feature type="compositionally biased region" description="Pro residues" evidence="2">
    <location>
        <begin position="267"/>
        <end position="279"/>
    </location>
</feature>
<dbReference type="InterPro" id="IPR009003">
    <property type="entry name" value="Peptidase_S1_PA"/>
</dbReference>
<evidence type="ECO:0000259" key="4">
    <source>
        <dbReference type="PROSITE" id="PS50240"/>
    </source>
</evidence>
<dbReference type="FunFam" id="2.40.10.10:FF:000068">
    <property type="entry name" value="transmembrane protease serine 2"/>
    <property type="match status" value="1"/>
</dbReference>
<dbReference type="PANTHER" id="PTHR24252:SF7">
    <property type="entry name" value="HYALIN"/>
    <property type="match status" value="1"/>
</dbReference>
<accession>A0AA38J387</accession>
<dbReference type="EMBL" id="JALNTZ010000002">
    <property type="protein sequence ID" value="KAJ3664422.1"/>
    <property type="molecule type" value="Genomic_DNA"/>
</dbReference>
<evidence type="ECO:0000313" key="6">
    <source>
        <dbReference type="Proteomes" id="UP001168821"/>
    </source>
</evidence>
<dbReference type="PROSITE" id="PS50240">
    <property type="entry name" value="TRYPSIN_DOM"/>
    <property type="match status" value="1"/>
</dbReference>
<evidence type="ECO:0000256" key="2">
    <source>
        <dbReference type="SAM" id="MobiDB-lite"/>
    </source>
</evidence>
<dbReference type="InterPro" id="IPR043504">
    <property type="entry name" value="Peptidase_S1_PA_chymotrypsin"/>
</dbReference>
<name>A0AA38J387_9CUCU</name>
<dbReference type="AlphaFoldDB" id="A0AA38J387"/>